<comment type="similarity">
    <text evidence="1">Belongs to the PAPS reductase family. CysH subfamily.</text>
</comment>
<keyword evidence="5" id="KW-0472">Membrane</keyword>
<proteinExistence type="inferred from homology"/>
<reference evidence="7 8" key="1">
    <citation type="journal article" date="2012" name="Genome Biol.">
        <title>Genome and low-iron response of an oceanic diatom adapted to chronic iron limitation.</title>
        <authorList>
            <person name="Lommer M."/>
            <person name="Specht M."/>
            <person name="Roy A.S."/>
            <person name="Kraemer L."/>
            <person name="Andreson R."/>
            <person name="Gutowska M.A."/>
            <person name="Wolf J."/>
            <person name="Bergner S.V."/>
            <person name="Schilhabel M.B."/>
            <person name="Klostermeier U.C."/>
            <person name="Beiko R.G."/>
            <person name="Rosenstiel P."/>
            <person name="Hippler M."/>
            <person name="Laroche J."/>
        </authorList>
    </citation>
    <scope>NUCLEOTIDE SEQUENCE [LARGE SCALE GENOMIC DNA]</scope>
    <source>
        <strain evidence="7 8">CCMP1005</strain>
    </source>
</reference>
<comment type="caution">
    <text evidence="7">The sequence shown here is derived from an EMBL/GenBank/DDBJ whole genome shotgun (WGS) entry which is preliminary data.</text>
</comment>
<evidence type="ECO:0000259" key="6">
    <source>
        <dbReference type="PROSITE" id="PS51352"/>
    </source>
</evidence>
<evidence type="ECO:0000256" key="1">
    <source>
        <dbReference type="ARBA" id="ARBA00009732"/>
    </source>
</evidence>
<dbReference type="OrthoDB" id="7869097at2759"/>
<keyword evidence="5" id="KW-1133">Transmembrane helix</keyword>
<dbReference type="GO" id="GO:0005737">
    <property type="term" value="C:cytoplasm"/>
    <property type="evidence" value="ECO:0007669"/>
    <property type="project" value="TreeGrafter"/>
</dbReference>
<dbReference type="InterPro" id="IPR014729">
    <property type="entry name" value="Rossmann-like_a/b/a_fold"/>
</dbReference>
<feature type="transmembrane region" description="Helical" evidence="5">
    <location>
        <begin position="63"/>
        <end position="81"/>
    </location>
</feature>
<keyword evidence="2" id="KW-0560">Oxidoreductase</keyword>
<dbReference type="Gene3D" id="3.40.50.620">
    <property type="entry name" value="HUPs"/>
    <property type="match status" value="1"/>
</dbReference>
<feature type="domain" description="Thioredoxin" evidence="6">
    <location>
        <begin position="430"/>
        <end position="556"/>
    </location>
</feature>
<dbReference type="SUPFAM" id="SSF52402">
    <property type="entry name" value="Adenine nucleotide alpha hydrolases-like"/>
    <property type="match status" value="1"/>
</dbReference>
<dbReference type="AlphaFoldDB" id="K0TAJ9"/>
<name>K0TAJ9_THAOC</name>
<gene>
    <name evidence="7" type="ORF">THAOC_04212</name>
</gene>
<keyword evidence="5" id="KW-0812">Transmembrane</keyword>
<dbReference type="InterPro" id="IPR002500">
    <property type="entry name" value="PAPS_reduct_dom"/>
</dbReference>
<evidence type="ECO:0000256" key="2">
    <source>
        <dbReference type="ARBA" id="ARBA00023002"/>
    </source>
</evidence>
<dbReference type="InterPro" id="IPR013766">
    <property type="entry name" value="Thioredoxin_domain"/>
</dbReference>
<evidence type="ECO:0000313" key="7">
    <source>
        <dbReference type="EMBL" id="EJK74129.1"/>
    </source>
</evidence>
<dbReference type="GO" id="GO:0004604">
    <property type="term" value="F:phosphoadenylyl-sulfate reductase (thioredoxin) activity"/>
    <property type="evidence" value="ECO:0007669"/>
    <property type="project" value="InterPro"/>
</dbReference>
<evidence type="ECO:0000256" key="4">
    <source>
        <dbReference type="SAM" id="MobiDB-lite"/>
    </source>
</evidence>
<evidence type="ECO:0000313" key="8">
    <source>
        <dbReference type="Proteomes" id="UP000266841"/>
    </source>
</evidence>
<dbReference type="InterPro" id="IPR036249">
    <property type="entry name" value="Thioredoxin-like_sf"/>
</dbReference>
<dbReference type="eggNOG" id="KOG0189">
    <property type="taxonomic scope" value="Eukaryota"/>
</dbReference>
<comment type="pathway">
    <text evidence="3">Sulfur metabolism; hydrogen sulfide biosynthesis; sulfite from sulfate.</text>
</comment>
<dbReference type="PROSITE" id="PS51352">
    <property type="entry name" value="THIOREDOXIN_2"/>
    <property type="match status" value="1"/>
</dbReference>
<dbReference type="EMBL" id="AGNL01003931">
    <property type="protein sequence ID" value="EJK74129.1"/>
    <property type="molecule type" value="Genomic_DNA"/>
</dbReference>
<accession>K0TAJ9</accession>
<feature type="region of interest" description="Disordered" evidence="4">
    <location>
        <begin position="1"/>
        <end position="36"/>
    </location>
</feature>
<dbReference type="Gene3D" id="3.40.30.10">
    <property type="entry name" value="Glutaredoxin"/>
    <property type="match status" value="1"/>
</dbReference>
<dbReference type="CDD" id="cd02961">
    <property type="entry name" value="PDI_a_family"/>
    <property type="match status" value="1"/>
</dbReference>
<dbReference type="PANTHER" id="PTHR46509:SF1">
    <property type="entry name" value="PHOSPHOADENOSINE PHOSPHOSULFATE REDUCTASE"/>
    <property type="match status" value="1"/>
</dbReference>
<keyword evidence="8" id="KW-1185">Reference proteome</keyword>
<dbReference type="Proteomes" id="UP000266841">
    <property type="component" value="Unassembled WGS sequence"/>
</dbReference>
<dbReference type="InterPro" id="IPR004511">
    <property type="entry name" value="PAPS/APS_Rdtase"/>
</dbReference>
<evidence type="ECO:0000256" key="3">
    <source>
        <dbReference type="ARBA" id="ARBA00024327"/>
    </source>
</evidence>
<sequence length="569" mass="62748">MAKRHPRSSPPRDGVSDLGTVPLASGDATDDDVGESKKVGLTPRWARWTRSLRLAFLKGRRRTLALLLLLSAIALASSLLATRAGRAAGLRSAGPGGGSPDKHDGAGEMLARALFEIPLPSSVDELDELNEELSALEPDLILRWAHNLFFGGSGGDARRSGGGMHPLVQVTSFGSTGLAILHILSGSGMLEDVPVVTMDTLHLFPESYEFYDTVRERYPSLDLAITRPSRYIYSSVDGVVPSGTMRTREEFDGHHGADLWKTNMTKFTQLTKVDPLNGYLAEHRTEMWITGRRRSTGDERSDMEVLEFEYNVQDEVDADEPFDPGKGRWKLNPMAWKTSKEVWNIIRSNRLPYNPLYDKGYTSIGDTMTTGLPDATSVVDATAVDAIERSGRFFGDLNKTECGLHSHLKRVKLKKEQALANGEEDLGPPMLDCGGCADLTAEDFESSVLEGAADAGSVLIIEFYSPWCGGCQAFAPTFRRLVEHLASERANVRAVRFDVTESDVPTVGGEEKFLVTGTPTLYRVEYPIEPGKFYPVKYNGSHDYSSILEWATARSSRRRLERSDSDEYN</sequence>
<dbReference type="Pfam" id="PF01507">
    <property type="entry name" value="PAPS_reduct"/>
    <property type="match status" value="1"/>
</dbReference>
<dbReference type="PANTHER" id="PTHR46509">
    <property type="entry name" value="PHOSPHOADENOSINE PHOSPHOSULFATE REDUCTASE"/>
    <property type="match status" value="1"/>
</dbReference>
<dbReference type="eggNOG" id="KOG0190">
    <property type="taxonomic scope" value="Eukaryota"/>
</dbReference>
<dbReference type="Pfam" id="PF00085">
    <property type="entry name" value="Thioredoxin"/>
    <property type="match status" value="1"/>
</dbReference>
<dbReference type="HAMAP" id="MF_00063">
    <property type="entry name" value="CysH"/>
    <property type="match status" value="1"/>
</dbReference>
<organism evidence="7 8">
    <name type="scientific">Thalassiosira oceanica</name>
    <name type="common">Marine diatom</name>
    <dbReference type="NCBI Taxonomy" id="159749"/>
    <lineage>
        <taxon>Eukaryota</taxon>
        <taxon>Sar</taxon>
        <taxon>Stramenopiles</taxon>
        <taxon>Ochrophyta</taxon>
        <taxon>Bacillariophyta</taxon>
        <taxon>Coscinodiscophyceae</taxon>
        <taxon>Thalassiosirophycidae</taxon>
        <taxon>Thalassiosirales</taxon>
        <taxon>Thalassiosiraceae</taxon>
        <taxon>Thalassiosira</taxon>
    </lineage>
</organism>
<evidence type="ECO:0000256" key="5">
    <source>
        <dbReference type="SAM" id="Phobius"/>
    </source>
</evidence>
<dbReference type="SUPFAM" id="SSF52833">
    <property type="entry name" value="Thioredoxin-like"/>
    <property type="match status" value="1"/>
</dbReference>
<protein>
    <recommendedName>
        <fullName evidence="6">Thioredoxin domain-containing protein</fullName>
    </recommendedName>
</protein>
<dbReference type="GO" id="GO:0019379">
    <property type="term" value="P:sulfate assimilation, phosphoadenylyl sulfate reduction by phosphoadenylyl-sulfate reductase (thioredoxin)"/>
    <property type="evidence" value="ECO:0007669"/>
    <property type="project" value="InterPro"/>
</dbReference>